<reference evidence="2" key="1">
    <citation type="submission" date="2021-03" db="EMBL/GenBank/DDBJ databases">
        <title>Antimicrobial resistance genes in bacteria isolated from Japanese honey, and their potential for conferring macrolide and lincosamide resistance in the American foulbrood pathogen Paenibacillus larvae.</title>
        <authorList>
            <person name="Okamoto M."/>
            <person name="Kumagai M."/>
            <person name="Kanamori H."/>
            <person name="Takamatsu D."/>
        </authorList>
    </citation>
    <scope>NUCLEOTIDE SEQUENCE</scope>
    <source>
        <strain evidence="2">J40TS1</strain>
    </source>
</reference>
<protein>
    <submittedName>
        <fullName evidence="2">Uncharacterized protein</fullName>
    </submittedName>
</protein>
<evidence type="ECO:0000313" key="3">
    <source>
        <dbReference type="Proteomes" id="UP000683139"/>
    </source>
</evidence>
<name>A0A919YIV0_9BACL</name>
<dbReference type="Proteomes" id="UP000683139">
    <property type="component" value="Unassembled WGS sequence"/>
</dbReference>
<keyword evidence="1" id="KW-0812">Transmembrane</keyword>
<feature type="transmembrane region" description="Helical" evidence="1">
    <location>
        <begin position="15"/>
        <end position="37"/>
    </location>
</feature>
<organism evidence="2 3">
    <name type="scientific">Paenibacillus montaniterrae</name>
    <dbReference type="NCBI Taxonomy" id="429341"/>
    <lineage>
        <taxon>Bacteria</taxon>
        <taxon>Bacillati</taxon>
        <taxon>Bacillota</taxon>
        <taxon>Bacilli</taxon>
        <taxon>Bacillales</taxon>
        <taxon>Paenibacillaceae</taxon>
        <taxon>Paenibacillus</taxon>
    </lineage>
</organism>
<keyword evidence="1" id="KW-0472">Membrane</keyword>
<keyword evidence="1" id="KW-1133">Transmembrane helix</keyword>
<dbReference type="EMBL" id="BOSE01000001">
    <property type="protein sequence ID" value="GIP15167.1"/>
    <property type="molecule type" value="Genomic_DNA"/>
</dbReference>
<evidence type="ECO:0000256" key="1">
    <source>
        <dbReference type="SAM" id="Phobius"/>
    </source>
</evidence>
<keyword evidence="3" id="KW-1185">Reference proteome</keyword>
<accession>A0A919YIV0</accession>
<evidence type="ECO:0000313" key="2">
    <source>
        <dbReference type="EMBL" id="GIP15167.1"/>
    </source>
</evidence>
<comment type="caution">
    <text evidence="2">The sequence shown here is derived from an EMBL/GenBank/DDBJ whole genome shotgun (WGS) entry which is preliminary data.</text>
</comment>
<sequence length="60" mass="7152">MMDPWRKYRKWIDQYSLLALKIVGISLLVLFLIQGLMQFDAVRLLLVPTEHWEGRPLLEP</sequence>
<proteinExistence type="predicted"/>
<gene>
    <name evidence="2" type="ORF">J40TS1_08090</name>
</gene>
<dbReference type="AlphaFoldDB" id="A0A919YIV0"/>